<dbReference type="GO" id="GO:0006813">
    <property type="term" value="P:potassium ion transport"/>
    <property type="evidence" value="ECO:0007669"/>
    <property type="project" value="UniProtKB-KW"/>
</dbReference>
<dbReference type="Gene3D" id="3.40.50.720">
    <property type="entry name" value="NAD(P)-binding Rossmann-like Domain"/>
    <property type="match status" value="2"/>
</dbReference>
<dbReference type="InterPro" id="IPR003148">
    <property type="entry name" value="RCK_N"/>
</dbReference>
<dbReference type="PRINTS" id="PR00335">
    <property type="entry name" value="KUPTAKETRKA"/>
</dbReference>
<organism evidence="9 10">
    <name type="scientific">Halomarina salina</name>
    <dbReference type="NCBI Taxonomy" id="1872699"/>
    <lineage>
        <taxon>Archaea</taxon>
        <taxon>Methanobacteriati</taxon>
        <taxon>Methanobacteriota</taxon>
        <taxon>Stenosarchaea group</taxon>
        <taxon>Halobacteria</taxon>
        <taxon>Halobacteriales</taxon>
        <taxon>Natronomonadaceae</taxon>
        <taxon>Halomarina</taxon>
    </lineage>
</organism>
<dbReference type="NCBIfam" id="NF007034">
    <property type="entry name" value="PRK09496.2-1"/>
    <property type="match status" value="1"/>
</dbReference>
<evidence type="ECO:0000256" key="3">
    <source>
        <dbReference type="ARBA" id="ARBA00022538"/>
    </source>
</evidence>
<dbReference type="NCBIfam" id="NF007031">
    <property type="entry name" value="PRK09496.1-2"/>
    <property type="match status" value="1"/>
</dbReference>
<evidence type="ECO:0000256" key="1">
    <source>
        <dbReference type="ARBA" id="ARBA00003660"/>
    </source>
</evidence>
<name>A0ABD5RQG0_9EURY</name>
<protein>
    <submittedName>
        <fullName evidence="9">Trk system potassium transporter TrkA</fullName>
    </submittedName>
</protein>
<keyword evidence="4" id="KW-0630">Potassium</keyword>
<evidence type="ECO:0000259" key="7">
    <source>
        <dbReference type="PROSITE" id="PS51201"/>
    </source>
</evidence>
<dbReference type="EMBL" id="JBHSQH010000001">
    <property type="protein sequence ID" value="MFC5972632.1"/>
    <property type="molecule type" value="Genomic_DNA"/>
</dbReference>
<feature type="domain" description="RCK N-terminal" evidence="7">
    <location>
        <begin position="1"/>
        <end position="119"/>
    </location>
</feature>
<evidence type="ECO:0000256" key="6">
    <source>
        <dbReference type="ARBA" id="ARBA00023065"/>
    </source>
</evidence>
<dbReference type="NCBIfam" id="NF007039">
    <property type="entry name" value="PRK09496.3-2"/>
    <property type="match status" value="1"/>
</dbReference>
<evidence type="ECO:0000256" key="4">
    <source>
        <dbReference type="ARBA" id="ARBA00022958"/>
    </source>
</evidence>
<feature type="domain" description="RCK C-terminal" evidence="8">
    <location>
        <begin position="139"/>
        <end position="221"/>
    </location>
</feature>
<keyword evidence="6" id="KW-0406">Ion transport</keyword>
<comment type="function">
    <text evidence="1">Part of a potassium transport system.</text>
</comment>
<evidence type="ECO:0000259" key="8">
    <source>
        <dbReference type="PROSITE" id="PS51202"/>
    </source>
</evidence>
<feature type="domain" description="RCK C-terminal" evidence="8">
    <location>
        <begin position="362"/>
        <end position="443"/>
    </location>
</feature>
<dbReference type="RefSeq" id="WP_247416235.1">
    <property type="nucleotide sequence ID" value="NZ_JALLGW010000001.1"/>
</dbReference>
<dbReference type="InterPro" id="IPR050721">
    <property type="entry name" value="Trk_Ktr_HKT_K-transport"/>
</dbReference>
<evidence type="ECO:0000313" key="9">
    <source>
        <dbReference type="EMBL" id="MFC5972632.1"/>
    </source>
</evidence>
<dbReference type="AlphaFoldDB" id="A0ABD5RQG0"/>
<dbReference type="Gene3D" id="3.30.70.1450">
    <property type="entry name" value="Regulator of K+ conductance, C-terminal domain"/>
    <property type="match status" value="2"/>
</dbReference>
<dbReference type="InterPro" id="IPR036291">
    <property type="entry name" value="NAD(P)-bd_dom_sf"/>
</dbReference>
<evidence type="ECO:0000256" key="2">
    <source>
        <dbReference type="ARBA" id="ARBA00022448"/>
    </source>
</evidence>
<dbReference type="PANTHER" id="PTHR43833:SF5">
    <property type="entry name" value="TRK SYSTEM POTASSIUM UPTAKE PROTEIN TRKA"/>
    <property type="match status" value="1"/>
</dbReference>
<keyword evidence="3" id="KW-0633">Potassium transport</keyword>
<dbReference type="InterPro" id="IPR006036">
    <property type="entry name" value="K_uptake_TrkA"/>
</dbReference>
<gene>
    <name evidence="9" type="primary">trkA</name>
    <name evidence="9" type="ORF">ACFPYI_14940</name>
</gene>
<dbReference type="Proteomes" id="UP001596099">
    <property type="component" value="Unassembled WGS sequence"/>
</dbReference>
<keyword evidence="2" id="KW-0813">Transport</keyword>
<dbReference type="InterPro" id="IPR036721">
    <property type="entry name" value="RCK_C_sf"/>
</dbReference>
<dbReference type="SUPFAM" id="SSF116726">
    <property type="entry name" value="TrkA C-terminal domain-like"/>
    <property type="match status" value="2"/>
</dbReference>
<dbReference type="SUPFAM" id="SSF51735">
    <property type="entry name" value="NAD(P)-binding Rossmann-fold domains"/>
    <property type="match status" value="2"/>
</dbReference>
<keyword evidence="10" id="KW-1185">Reference proteome</keyword>
<accession>A0ABD5RQG0</accession>
<dbReference type="InterPro" id="IPR006037">
    <property type="entry name" value="RCK_C"/>
</dbReference>
<keyword evidence="5" id="KW-0520">NAD</keyword>
<dbReference type="PROSITE" id="PS51201">
    <property type="entry name" value="RCK_N"/>
    <property type="match status" value="2"/>
</dbReference>
<evidence type="ECO:0000313" key="10">
    <source>
        <dbReference type="Proteomes" id="UP001596099"/>
    </source>
</evidence>
<sequence>MRVIVVGAGEVGESIAASLCGTHEVVVVDIDPDRVGDLTYELDVLAIEGDGGDRSTLVEAGIETADLVIASTDDDETNIVTCGTADTLSDAFTICRVKDTQYLDTWRNADGAFGIDFMVCTVLLTAESVVRLIGLPAAQDVDTFSGGTVRMAQFEVPVDSPVADQTVAEADRWDSLTFAAIIRDDEFVIPSGDTCIQADDEVIVIGSPESTREFAADLSPSSGGPDDIVIVGGSEVGFQVARLLEERGFRPRLIERDPDRARSLAEQLPKTTVMESDATDRSFLQREHVGDADVVVTALDNDEKNLLASLIAKRLGADRTVSLTETGAYVELFEEVGVDVAVNPRETVAEEITRFTREQRAENVAIIEDDRAEVLELTVEEESSLVGRPIRESVPDLPAGTVIGAITRDGSFVTPRGETVIQVGDHVVLFVRTEDIDAVAAKV</sequence>
<dbReference type="Pfam" id="PF02254">
    <property type="entry name" value="TrkA_N"/>
    <property type="match status" value="2"/>
</dbReference>
<dbReference type="Pfam" id="PF02080">
    <property type="entry name" value="TrkA_C"/>
    <property type="match status" value="2"/>
</dbReference>
<evidence type="ECO:0000256" key="5">
    <source>
        <dbReference type="ARBA" id="ARBA00023027"/>
    </source>
</evidence>
<dbReference type="PROSITE" id="PS51202">
    <property type="entry name" value="RCK_C"/>
    <property type="match status" value="2"/>
</dbReference>
<comment type="caution">
    <text evidence="9">The sequence shown here is derived from an EMBL/GenBank/DDBJ whole genome shotgun (WGS) entry which is preliminary data.</text>
</comment>
<reference evidence="9 10" key="1">
    <citation type="journal article" date="2019" name="Int. J. Syst. Evol. Microbiol.">
        <title>The Global Catalogue of Microorganisms (GCM) 10K type strain sequencing project: providing services to taxonomists for standard genome sequencing and annotation.</title>
        <authorList>
            <consortium name="The Broad Institute Genomics Platform"/>
            <consortium name="The Broad Institute Genome Sequencing Center for Infectious Disease"/>
            <person name="Wu L."/>
            <person name="Ma J."/>
        </authorList>
    </citation>
    <scope>NUCLEOTIDE SEQUENCE [LARGE SCALE GENOMIC DNA]</scope>
    <source>
        <strain evidence="9 10">CGMCC 1.12543</strain>
    </source>
</reference>
<dbReference type="PANTHER" id="PTHR43833">
    <property type="entry name" value="POTASSIUM CHANNEL PROTEIN 2-RELATED-RELATED"/>
    <property type="match status" value="1"/>
</dbReference>
<proteinExistence type="predicted"/>
<feature type="domain" description="RCK N-terminal" evidence="7">
    <location>
        <begin position="225"/>
        <end position="342"/>
    </location>
</feature>